<dbReference type="RefSeq" id="WP_380898881.1">
    <property type="nucleotide sequence ID" value="NZ_JBHUFU010000004.1"/>
</dbReference>
<dbReference type="EMBL" id="JBHUFU010000004">
    <property type="protein sequence ID" value="MFD1829920.1"/>
    <property type="molecule type" value="Genomic_DNA"/>
</dbReference>
<gene>
    <name evidence="2" type="ORF">ACFSJS_09610</name>
</gene>
<comment type="caution">
    <text evidence="2">The sequence shown here is derived from an EMBL/GenBank/DDBJ whole genome shotgun (WGS) entry which is preliminary data.</text>
</comment>
<organism evidence="2 3">
    <name type="scientific">Streptomyces desertarenae</name>
    <dbReference type="NCBI Taxonomy" id="2666184"/>
    <lineage>
        <taxon>Bacteria</taxon>
        <taxon>Bacillati</taxon>
        <taxon>Actinomycetota</taxon>
        <taxon>Actinomycetes</taxon>
        <taxon>Kitasatosporales</taxon>
        <taxon>Streptomycetaceae</taxon>
        <taxon>Streptomyces</taxon>
    </lineage>
</organism>
<dbReference type="Proteomes" id="UP001597365">
    <property type="component" value="Unassembled WGS sequence"/>
</dbReference>
<evidence type="ECO:0008006" key="4">
    <source>
        <dbReference type="Google" id="ProtNLM"/>
    </source>
</evidence>
<name>A0ABW4PIB0_9ACTN</name>
<evidence type="ECO:0000313" key="2">
    <source>
        <dbReference type="EMBL" id="MFD1829920.1"/>
    </source>
</evidence>
<feature type="region of interest" description="Disordered" evidence="1">
    <location>
        <begin position="1"/>
        <end position="23"/>
    </location>
</feature>
<proteinExistence type="predicted"/>
<keyword evidence="3" id="KW-1185">Reference proteome</keyword>
<sequence length="61" mass="7219">MDKEHENPHTRHGDRRVEELREKYGDMADMTTDELKQRAQRQGIKEPWSKGKEELLRALSG</sequence>
<evidence type="ECO:0000313" key="3">
    <source>
        <dbReference type="Proteomes" id="UP001597365"/>
    </source>
</evidence>
<protein>
    <recommendedName>
        <fullName evidence="4">Rho termination factor</fullName>
    </recommendedName>
</protein>
<reference evidence="3" key="1">
    <citation type="journal article" date="2019" name="Int. J. Syst. Evol. Microbiol.">
        <title>The Global Catalogue of Microorganisms (GCM) 10K type strain sequencing project: providing services to taxonomists for standard genome sequencing and annotation.</title>
        <authorList>
            <consortium name="The Broad Institute Genomics Platform"/>
            <consortium name="The Broad Institute Genome Sequencing Center for Infectious Disease"/>
            <person name="Wu L."/>
            <person name="Ma J."/>
        </authorList>
    </citation>
    <scope>NUCLEOTIDE SEQUENCE [LARGE SCALE GENOMIC DNA]</scope>
    <source>
        <strain evidence="3">CGMCC 4.7455</strain>
    </source>
</reference>
<accession>A0ABW4PIB0</accession>
<evidence type="ECO:0000256" key="1">
    <source>
        <dbReference type="SAM" id="MobiDB-lite"/>
    </source>
</evidence>